<dbReference type="InterPro" id="IPR016169">
    <property type="entry name" value="FAD-bd_PCMH_sub2"/>
</dbReference>
<evidence type="ECO:0000313" key="3">
    <source>
        <dbReference type="EMBL" id="SDB53734.1"/>
    </source>
</evidence>
<dbReference type="InterPro" id="IPR016167">
    <property type="entry name" value="FAD-bd_PCMH_sub1"/>
</dbReference>
<dbReference type="SUPFAM" id="SSF56176">
    <property type="entry name" value="FAD-binding/transporter-associated domain-like"/>
    <property type="match status" value="1"/>
</dbReference>
<dbReference type="PANTHER" id="PTHR42934">
    <property type="entry name" value="GLYCOLATE OXIDASE SUBUNIT GLCD"/>
    <property type="match status" value="1"/>
</dbReference>
<name>A0A1G6E8C5_9BACT</name>
<gene>
    <name evidence="3" type="ORF">SAMN05660653_02671</name>
</gene>
<dbReference type="InterPro" id="IPR051914">
    <property type="entry name" value="FAD-linked_OxidoTrans_Type4"/>
</dbReference>
<organism evidence="3 4">
    <name type="scientific">Desulfonatronum thiosulfatophilum</name>
    <dbReference type="NCBI Taxonomy" id="617002"/>
    <lineage>
        <taxon>Bacteria</taxon>
        <taxon>Pseudomonadati</taxon>
        <taxon>Thermodesulfobacteriota</taxon>
        <taxon>Desulfovibrionia</taxon>
        <taxon>Desulfovibrionales</taxon>
        <taxon>Desulfonatronaceae</taxon>
        <taxon>Desulfonatronum</taxon>
    </lineage>
</organism>
<dbReference type="InterPro" id="IPR006094">
    <property type="entry name" value="Oxid_FAD_bind_N"/>
</dbReference>
<dbReference type="EMBL" id="FMXO01000016">
    <property type="protein sequence ID" value="SDB53734.1"/>
    <property type="molecule type" value="Genomic_DNA"/>
</dbReference>
<dbReference type="Pfam" id="PF01565">
    <property type="entry name" value="FAD_binding_4"/>
    <property type="match status" value="1"/>
</dbReference>
<dbReference type="STRING" id="617002.SAMN05660653_02671"/>
<accession>A0A1G6E8C5</accession>
<reference evidence="3 4" key="1">
    <citation type="submission" date="2016-10" db="EMBL/GenBank/DDBJ databases">
        <authorList>
            <person name="de Groot N.N."/>
        </authorList>
    </citation>
    <scope>NUCLEOTIDE SEQUENCE [LARGE SCALE GENOMIC DNA]</scope>
    <source>
        <strain evidence="3 4">ASO4-2</strain>
    </source>
</reference>
<dbReference type="AlphaFoldDB" id="A0A1G6E8C5"/>
<dbReference type="OrthoDB" id="9775082at2"/>
<protein>
    <submittedName>
        <fullName evidence="3">FAD/FMN-containing dehydrogenase</fullName>
    </submittedName>
</protein>
<dbReference type="Proteomes" id="UP000198771">
    <property type="component" value="Unassembled WGS sequence"/>
</dbReference>
<dbReference type="RefSeq" id="WP_092122777.1">
    <property type="nucleotide sequence ID" value="NZ_FMXO01000016.1"/>
</dbReference>
<sequence>MMLLDSNQSIQRDFPEKTRQTAAQCRHYAMCKIDFLGTGICASGMEKHFVSYFPQGRMDIYDALARDLVPITQGLVDIADSCDLCGICDRQCHFVTGMRPVQVMKALKKHVRDWLALGNSPVPAQSDPDLDALRTIVGQEWVSNDPAILVTYANDPFPLAGMRMPRFVALPRNQSEVTALVRFANEREIPYVVRGNGGSVFGFVFSDGLVMDMHRMKGIEIDAENWTALVEPGVTSFELQQEAVKHGFRVNTAEPAATVCGNIVCTGLFSTWANAYGVNADTFVDMEFVDNNGKLFRLNDPASPNAFCYEHRLTPSPGICTRAHVRLHPVTDDEEGLLVPFADFKEAVDFARDLSRRRIGLAIGVLGGHYLSTFMSPSAELADRVRHSLTEAIGLKYAVFVIGDGFACRTVREMRDSVIDAELFRMFMLGLPNMADDEWVELIAGMDGDHAPYEILLRSEMRPVLDAVLRPAPETAARAVDEDLQSFYAKLYTRPEMTDMVWLNMFRILSSRMSRHKHMFAFLVYVPMDRADVIEEICAELKRIADSHGIDNDYGFLTPLDLGKRGILEYDYYIDHQDPEEAEKIRAAMVEFEPYLDNLSVGTKGVKWLKYIFSQGCARKDAFLYT</sequence>
<keyword evidence="1" id="KW-0285">Flavoprotein</keyword>
<dbReference type="InterPro" id="IPR016166">
    <property type="entry name" value="FAD-bd_PCMH"/>
</dbReference>
<dbReference type="Gene3D" id="3.30.465.10">
    <property type="match status" value="1"/>
</dbReference>
<keyword evidence="1" id="KW-0274">FAD</keyword>
<dbReference type="GO" id="GO:0071949">
    <property type="term" value="F:FAD binding"/>
    <property type="evidence" value="ECO:0007669"/>
    <property type="project" value="InterPro"/>
</dbReference>
<evidence type="ECO:0000259" key="2">
    <source>
        <dbReference type="PROSITE" id="PS51387"/>
    </source>
</evidence>
<dbReference type="PANTHER" id="PTHR42934:SF2">
    <property type="entry name" value="GLYCOLATE OXIDASE SUBUNIT GLCD"/>
    <property type="match status" value="1"/>
</dbReference>
<dbReference type="InterPro" id="IPR036318">
    <property type="entry name" value="FAD-bd_PCMH-like_sf"/>
</dbReference>
<evidence type="ECO:0000256" key="1">
    <source>
        <dbReference type="ARBA" id="ARBA00022827"/>
    </source>
</evidence>
<dbReference type="Gene3D" id="3.30.43.10">
    <property type="entry name" value="Uridine Diphospho-n-acetylenolpyruvylglucosamine Reductase, domain 2"/>
    <property type="match status" value="1"/>
</dbReference>
<dbReference type="PROSITE" id="PS51387">
    <property type="entry name" value="FAD_PCMH"/>
    <property type="match status" value="1"/>
</dbReference>
<feature type="domain" description="FAD-binding PCMH-type" evidence="2">
    <location>
        <begin position="160"/>
        <end position="330"/>
    </location>
</feature>
<evidence type="ECO:0000313" key="4">
    <source>
        <dbReference type="Proteomes" id="UP000198771"/>
    </source>
</evidence>
<keyword evidence="4" id="KW-1185">Reference proteome</keyword>
<proteinExistence type="predicted"/>